<protein>
    <submittedName>
        <fullName evidence="3">Uncharacterized protein</fullName>
    </submittedName>
</protein>
<gene>
    <name evidence="3" type="ORF">FVE85_1581</name>
</gene>
<feature type="coiled-coil region" evidence="1">
    <location>
        <begin position="403"/>
        <end position="437"/>
    </location>
</feature>
<keyword evidence="4" id="KW-1185">Reference proteome</keyword>
<feature type="region of interest" description="Disordered" evidence="2">
    <location>
        <begin position="29"/>
        <end position="348"/>
    </location>
</feature>
<evidence type="ECO:0000313" key="3">
    <source>
        <dbReference type="EMBL" id="KAA8495426.1"/>
    </source>
</evidence>
<sequence length="476" mass="50707">MSHPPPVQHPRALSKLAATGDASVAAGLDLTSDMSTQDTLAAAKRAREARRSRSRAESMDAPVSLPNPRSDSPPEHGRGAEQQLTQPSASRGDPAASRSTRQLMTDVAHERLASSSSSSRVPPQPTSSQVRGQAASAEPENKTSNSPRLVGSLPSQASSMSFYRGSNRPSQEPNGTAAIPQRDRSASLDGMSDGGGKPSVPALPPKRASMSFRRAGSTSQPTEGGNVTAPAGGQAKKQPVPVPVVLTDSDAITRAPLPRRSLSFHRDSSRNAVGAQVSGEMNPLGGTEPPKLPSEDARRSSVPDSGSVNVSGAVPPRSMSFRRAGSSITPHPNGVLRKEGGSSREQIPQNLDLARDVLPARSRSVRFSAEQQVQSVTALGAGPVMPATADATSSELRIECLSCAELQKKYAQLADDLDHLERELRVKIREEQKYQAEKEKKSWFGTRPPTGERGLLKTEINKLHVTVLYLYDRLEN</sequence>
<evidence type="ECO:0000256" key="2">
    <source>
        <dbReference type="SAM" id="MobiDB-lite"/>
    </source>
</evidence>
<reference evidence="4" key="1">
    <citation type="journal article" date="2019" name="Nat. Commun.">
        <title>Expansion of phycobilisome linker gene families in mesophilic red algae.</title>
        <authorList>
            <person name="Lee J."/>
            <person name="Kim D."/>
            <person name="Bhattacharya D."/>
            <person name="Yoon H.S."/>
        </authorList>
    </citation>
    <scope>NUCLEOTIDE SEQUENCE [LARGE SCALE GENOMIC DNA]</scope>
    <source>
        <strain evidence="4">CCMP 1328</strain>
    </source>
</reference>
<dbReference type="Proteomes" id="UP000324585">
    <property type="component" value="Unassembled WGS sequence"/>
</dbReference>
<feature type="compositionally biased region" description="Polar residues" evidence="2">
    <location>
        <begin position="142"/>
        <end position="161"/>
    </location>
</feature>
<evidence type="ECO:0000256" key="1">
    <source>
        <dbReference type="SAM" id="Coils"/>
    </source>
</evidence>
<name>A0A5J4YVN7_PORPP</name>
<keyword evidence="1" id="KW-0175">Coiled coil</keyword>
<comment type="caution">
    <text evidence="3">The sequence shown here is derived from an EMBL/GenBank/DDBJ whole genome shotgun (WGS) entry which is preliminary data.</text>
</comment>
<feature type="compositionally biased region" description="Polar residues" evidence="2">
    <location>
        <begin position="216"/>
        <end position="225"/>
    </location>
</feature>
<organism evidence="3 4">
    <name type="scientific">Porphyridium purpureum</name>
    <name type="common">Red alga</name>
    <name type="synonym">Porphyridium cruentum</name>
    <dbReference type="NCBI Taxonomy" id="35688"/>
    <lineage>
        <taxon>Eukaryota</taxon>
        <taxon>Rhodophyta</taxon>
        <taxon>Bangiophyceae</taxon>
        <taxon>Porphyridiales</taxon>
        <taxon>Porphyridiaceae</taxon>
        <taxon>Porphyridium</taxon>
    </lineage>
</organism>
<evidence type="ECO:0000313" key="4">
    <source>
        <dbReference type="Proteomes" id="UP000324585"/>
    </source>
</evidence>
<dbReference type="AlphaFoldDB" id="A0A5J4YVN7"/>
<proteinExistence type="predicted"/>
<dbReference type="EMBL" id="VRMN01000003">
    <property type="protein sequence ID" value="KAA8495426.1"/>
    <property type="molecule type" value="Genomic_DNA"/>
</dbReference>
<feature type="compositionally biased region" description="Basic and acidic residues" evidence="2">
    <location>
        <begin position="45"/>
        <end position="58"/>
    </location>
</feature>
<accession>A0A5J4YVN7</accession>